<dbReference type="HOGENOM" id="CLU_2086387_0_0_1"/>
<accession>A0A0D0AFH7</accession>
<gene>
    <name evidence="2" type="ORF">CY34DRAFT_742907</name>
</gene>
<keyword evidence="3" id="KW-1185">Reference proteome</keyword>
<evidence type="ECO:0000313" key="3">
    <source>
        <dbReference type="Proteomes" id="UP000054485"/>
    </source>
</evidence>
<name>A0A0D0AFH7_9AGAM</name>
<organism evidence="2 3">
    <name type="scientific">Suillus luteus UH-Slu-Lm8-n1</name>
    <dbReference type="NCBI Taxonomy" id="930992"/>
    <lineage>
        <taxon>Eukaryota</taxon>
        <taxon>Fungi</taxon>
        <taxon>Dikarya</taxon>
        <taxon>Basidiomycota</taxon>
        <taxon>Agaricomycotina</taxon>
        <taxon>Agaricomycetes</taxon>
        <taxon>Agaricomycetidae</taxon>
        <taxon>Boletales</taxon>
        <taxon>Suillineae</taxon>
        <taxon>Suillaceae</taxon>
        <taxon>Suillus</taxon>
    </lineage>
</organism>
<protein>
    <submittedName>
        <fullName evidence="2">Uncharacterized protein</fullName>
    </submittedName>
</protein>
<dbReference type="AlphaFoldDB" id="A0A0D0AFH7"/>
<feature type="region of interest" description="Disordered" evidence="1">
    <location>
        <begin position="63"/>
        <end position="117"/>
    </location>
</feature>
<dbReference type="InParanoid" id="A0A0D0AFH7"/>
<evidence type="ECO:0000256" key="1">
    <source>
        <dbReference type="SAM" id="MobiDB-lite"/>
    </source>
</evidence>
<dbReference type="EMBL" id="KN836067">
    <property type="protein sequence ID" value="KIK32952.1"/>
    <property type="molecule type" value="Genomic_DNA"/>
</dbReference>
<feature type="compositionally biased region" description="Basic and acidic residues" evidence="1">
    <location>
        <begin position="70"/>
        <end position="93"/>
    </location>
</feature>
<proteinExistence type="predicted"/>
<dbReference type="Proteomes" id="UP000054485">
    <property type="component" value="Unassembled WGS sequence"/>
</dbReference>
<sequence>MQRLGNYRYRLALAADTEECPGHGGPARRQLNSCLIQCTVSCVKAVDQRRTCMTLPFDHQAVATASDLTRSTRQDSKHRESRDIRVNDTEPSKVRSRRSSNRKLSFAGPLESGDYSR</sequence>
<reference evidence="2 3" key="1">
    <citation type="submission" date="2014-04" db="EMBL/GenBank/DDBJ databases">
        <authorList>
            <consortium name="DOE Joint Genome Institute"/>
            <person name="Kuo A."/>
            <person name="Ruytinx J."/>
            <person name="Rineau F."/>
            <person name="Colpaert J."/>
            <person name="Kohler A."/>
            <person name="Nagy L.G."/>
            <person name="Floudas D."/>
            <person name="Copeland A."/>
            <person name="Barry K.W."/>
            <person name="Cichocki N."/>
            <person name="Veneault-Fourrey C."/>
            <person name="LaButti K."/>
            <person name="Lindquist E.A."/>
            <person name="Lipzen A."/>
            <person name="Lundell T."/>
            <person name="Morin E."/>
            <person name="Murat C."/>
            <person name="Sun H."/>
            <person name="Tunlid A."/>
            <person name="Henrissat B."/>
            <person name="Grigoriev I.V."/>
            <person name="Hibbett D.S."/>
            <person name="Martin F."/>
            <person name="Nordberg H.P."/>
            <person name="Cantor M.N."/>
            <person name="Hua S.X."/>
        </authorList>
    </citation>
    <scope>NUCLEOTIDE SEQUENCE [LARGE SCALE GENOMIC DNA]</scope>
    <source>
        <strain evidence="2 3">UH-Slu-Lm8-n1</strain>
    </source>
</reference>
<evidence type="ECO:0000313" key="2">
    <source>
        <dbReference type="EMBL" id="KIK32952.1"/>
    </source>
</evidence>
<reference evidence="3" key="2">
    <citation type="submission" date="2015-01" db="EMBL/GenBank/DDBJ databases">
        <title>Evolutionary Origins and Diversification of the Mycorrhizal Mutualists.</title>
        <authorList>
            <consortium name="DOE Joint Genome Institute"/>
            <consortium name="Mycorrhizal Genomics Consortium"/>
            <person name="Kohler A."/>
            <person name="Kuo A."/>
            <person name="Nagy L.G."/>
            <person name="Floudas D."/>
            <person name="Copeland A."/>
            <person name="Barry K.W."/>
            <person name="Cichocki N."/>
            <person name="Veneault-Fourrey C."/>
            <person name="LaButti K."/>
            <person name="Lindquist E.A."/>
            <person name="Lipzen A."/>
            <person name="Lundell T."/>
            <person name="Morin E."/>
            <person name="Murat C."/>
            <person name="Riley R."/>
            <person name="Ohm R."/>
            <person name="Sun H."/>
            <person name="Tunlid A."/>
            <person name="Henrissat B."/>
            <person name="Grigoriev I.V."/>
            <person name="Hibbett D.S."/>
            <person name="Martin F."/>
        </authorList>
    </citation>
    <scope>NUCLEOTIDE SEQUENCE [LARGE SCALE GENOMIC DNA]</scope>
    <source>
        <strain evidence="3">UH-Slu-Lm8-n1</strain>
    </source>
</reference>